<organism evidence="2 3">
    <name type="scientific">Shewanella sairae</name>
    <dbReference type="NCBI Taxonomy" id="190310"/>
    <lineage>
        <taxon>Bacteria</taxon>
        <taxon>Pseudomonadati</taxon>
        <taxon>Pseudomonadota</taxon>
        <taxon>Gammaproteobacteria</taxon>
        <taxon>Alteromonadales</taxon>
        <taxon>Shewanellaceae</taxon>
        <taxon>Shewanella</taxon>
    </lineage>
</organism>
<keyword evidence="3" id="KW-1185">Reference proteome</keyword>
<keyword evidence="1" id="KW-0472">Membrane</keyword>
<dbReference type="Proteomes" id="UP000887104">
    <property type="component" value="Unassembled WGS sequence"/>
</dbReference>
<gene>
    <name evidence="2" type="ORF">TUM4438_10480</name>
</gene>
<sequence>MGDMIKTIYIFGAKHPAYHKDLETIKRVYLLIVRQLFSSWNNFVFSFISYSLLIILDVIVVFFIELGARRGLGPGNA</sequence>
<dbReference type="EMBL" id="BPEY01000012">
    <property type="protein sequence ID" value="GIU42884.1"/>
    <property type="molecule type" value="Genomic_DNA"/>
</dbReference>
<proteinExistence type="predicted"/>
<accession>A0ABQ4P5Z5</accession>
<name>A0ABQ4P5Z5_9GAMM</name>
<keyword evidence="1" id="KW-0812">Transmembrane</keyword>
<feature type="transmembrane region" description="Helical" evidence="1">
    <location>
        <begin position="43"/>
        <end position="64"/>
    </location>
</feature>
<keyword evidence="1" id="KW-1133">Transmembrane helix</keyword>
<evidence type="ECO:0000313" key="3">
    <source>
        <dbReference type="Proteomes" id="UP000887104"/>
    </source>
</evidence>
<comment type="caution">
    <text evidence="2">The sequence shown here is derived from an EMBL/GenBank/DDBJ whole genome shotgun (WGS) entry which is preliminary data.</text>
</comment>
<evidence type="ECO:0000313" key="2">
    <source>
        <dbReference type="EMBL" id="GIU42884.1"/>
    </source>
</evidence>
<reference evidence="2" key="1">
    <citation type="submission" date="2021-05" db="EMBL/GenBank/DDBJ databases">
        <title>Molecular characterization for Shewanella algae harboring chromosomal blaOXA-55-like strains isolated from clinical and environment sample.</title>
        <authorList>
            <person name="Ohama Y."/>
            <person name="Aoki K."/>
            <person name="Harada S."/>
            <person name="Moriya K."/>
            <person name="Ishii Y."/>
            <person name="Tateda K."/>
        </authorList>
    </citation>
    <scope>NUCLEOTIDE SEQUENCE</scope>
    <source>
        <strain evidence="2">JCM 11563</strain>
    </source>
</reference>
<protein>
    <submittedName>
        <fullName evidence="2">Uncharacterized protein</fullName>
    </submittedName>
</protein>
<evidence type="ECO:0000256" key="1">
    <source>
        <dbReference type="SAM" id="Phobius"/>
    </source>
</evidence>